<sequence>MIVDYNFRKLRYSRHVRRCASAQEIAYRLWSNFRWRGYIDPNVDYVPPVPEELKLDAVKENLESQLVVARTSGLKDRTKLKAAKEKFYRKIYLTLSPDLFEKLLRKYSLDFKFYGYEKQRDELRSLFSRQ</sequence>
<evidence type="ECO:0000313" key="1">
    <source>
        <dbReference type="EMBL" id="GFS14140.1"/>
    </source>
</evidence>
<gene>
    <name evidence="1" type="ORF">ElyMa_001416100</name>
</gene>
<organism evidence="1 2">
    <name type="scientific">Elysia marginata</name>
    <dbReference type="NCBI Taxonomy" id="1093978"/>
    <lineage>
        <taxon>Eukaryota</taxon>
        <taxon>Metazoa</taxon>
        <taxon>Spiralia</taxon>
        <taxon>Lophotrochozoa</taxon>
        <taxon>Mollusca</taxon>
        <taxon>Gastropoda</taxon>
        <taxon>Heterobranchia</taxon>
        <taxon>Euthyneura</taxon>
        <taxon>Panpulmonata</taxon>
        <taxon>Sacoglossa</taxon>
        <taxon>Placobranchoidea</taxon>
        <taxon>Plakobranchidae</taxon>
        <taxon>Elysia</taxon>
    </lineage>
</organism>
<dbReference type="Proteomes" id="UP000762676">
    <property type="component" value="Unassembled WGS sequence"/>
</dbReference>
<proteinExistence type="predicted"/>
<protein>
    <submittedName>
        <fullName evidence="1">Carbohydrate sulfotransferase</fullName>
    </submittedName>
</protein>
<comment type="caution">
    <text evidence="1">The sequence shown here is derived from an EMBL/GenBank/DDBJ whole genome shotgun (WGS) entry which is preliminary data.</text>
</comment>
<reference evidence="1 2" key="1">
    <citation type="journal article" date="2021" name="Elife">
        <title>Chloroplast acquisition without the gene transfer in kleptoplastic sea slugs, Plakobranchus ocellatus.</title>
        <authorList>
            <person name="Maeda T."/>
            <person name="Takahashi S."/>
            <person name="Yoshida T."/>
            <person name="Shimamura S."/>
            <person name="Takaki Y."/>
            <person name="Nagai Y."/>
            <person name="Toyoda A."/>
            <person name="Suzuki Y."/>
            <person name="Arimoto A."/>
            <person name="Ishii H."/>
            <person name="Satoh N."/>
            <person name="Nishiyama T."/>
            <person name="Hasebe M."/>
            <person name="Maruyama T."/>
            <person name="Minagawa J."/>
            <person name="Obokata J."/>
            <person name="Shigenobu S."/>
        </authorList>
    </citation>
    <scope>NUCLEOTIDE SEQUENCE [LARGE SCALE GENOMIC DNA]</scope>
</reference>
<evidence type="ECO:0000313" key="2">
    <source>
        <dbReference type="Proteomes" id="UP000762676"/>
    </source>
</evidence>
<dbReference type="AlphaFoldDB" id="A0AAV4IVZ8"/>
<accession>A0AAV4IVZ8</accession>
<name>A0AAV4IVZ8_9GAST</name>
<dbReference type="EMBL" id="BMAT01002784">
    <property type="protein sequence ID" value="GFS14140.1"/>
    <property type="molecule type" value="Genomic_DNA"/>
</dbReference>
<keyword evidence="2" id="KW-1185">Reference proteome</keyword>